<comment type="caution">
    <text evidence="1">The sequence shown here is derived from an EMBL/GenBank/DDBJ whole genome shotgun (WGS) entry which is preliminary data.</text>
</comment>
<accession>A0ABW7CWR4</accession>
<gene>
    <name evidence="1" type="ORF">ACEU0G_002230</name>
</gene>
<dbReference type="SUPFAM" id="SSF53474">
    <property type="entry name" value="alpha/beta-Hydrolases"/>
    <property type="match status" value="1"/>
</dbReference>
<evidence type="ECO:0000313" key="1">
    <source>
        <dbReference type="EMBL" id="MFG6108293.1"/>
    </source>
</evidence>
<organism evidence="1 2">
    <name type="scientific">Stenotrophomonas nematodicola</name>
    <dbReference type="NCBI Taxonomy" id="2656746"/>
    <lineage>
        <taxon>Bacteria</taxon>
        <taxon>Pseudomonadati</taxon>
        <taxon>Pseudomonadota</taxon>
        <taxon>Gammaproteobacteria</taxon>
        <taxon>Lysobacterales</taxon>
        <taxon>Lysobacteraceae</taxon>
        <taxon>Stenotrophomonas</taxon>
    </lineage>
</organism>
<reference evidence="1 2" key="1">
    <citation type="submission" date="2024-09" db="EMBL/GenBank/DDBJ databases">
        <authorList>
            <consortium name="All-Russian atlas of soil microorganisms"/>
            <consortium name="as a basis for the search for new antimicrobial producers and enzymes with unique properties"/>
            <person name="Sokolova E.A."/>
            <person name="Voronina E.N."/>
        </authorList>
    </citation>
    <scope>NUCLEOTIDE SEQUENCE [LARGE SCALE GENOMIC DNA]</scope>
    <source>
        <strain evidence="1 2">AF-22b-331.1</strain>
    </source>
</reference>
<name>A0ABW7CWR4_9GAMM</name>
<protein>
    <recommendedName>
        <fullName evidence="3">Hydrolase</fullName>
    </recommendedName>
</protein>
<dbReference type="InterPro" id="IPR029058">
    <property type="entry name" value="AB_hydrolase_fold"/>
</dbReference>
<proteinExistence type="predicted"/>
<keyword evidence="2" id="KW-1185">Reference proteome</keyword>
<dbReference type="Gene3D" id="3.40.50.1820">
    <property type="entry name" value="alpha/beta hydrolase"/>
    <property type="match status" value="1"/>
</dbReference>
<dbReference type="Proteomes" id="UP001605261">
    <property type="component" value="Unassembled WGS sequence"/>
</dbReference>
<dbReference type="EMBL" id="JBHGCJ010000002">
    <property type="protein sequence ID" value="MFG6108293.1"/>
    <property type="molecule type" value="Genomic_DNA"/>
</dbReference>
<sequence>MEASKAVVGNTLTMPVLAVGGETSFAANEAVVMRSAAVDVTEGGIAGARHWLTEEAPQATVAAGVRFIDALAPRQRGARAGWHLNVVRGVDAAWTRFHRSLQARGGDFPHVLRVRRRP</sequence>
<evidence type="ECO:0008006" key="3">
    <source>
        <dbReference type="Google" id="ProtNLM"/>
    </source>
</evidence>
<dbReference type="RefSeq" id="WP_394161420.1">
    <property type="nucleotide sequence ID" value="NZ_JBHGCJ010000002.1"/>
</dbReference>
<evidence type="ECO:0000313" key="2">
    <source>
        <dbReference type="Proteomes" id="UP001605261"/>
    </source>
</evidence>